<dbReference type="Proteomes" id="UP000095286">
    <property type="component" value="Unplaced"/>
</dbReference>
<evidence type="ECO:0000313" key="1">
    <source>
        <dbReference type="Proteomes" id="UP000095286"/>
    </source>
</evidence>
<organism evidence="1 2">
    <name type="scientific">Rhabditophanes sp. KR3021</name>
    <dbReference type="NCBI Taxonomy" id="114890"/>
    <lineage>
        <taxon>Eukaryota</taxon>
        <taxon>Metazoa</taxon>
        <taxon>Ecdysozoa</taxon>
        <taxon>Nematoda</taxon>
        <taxon>Chromadorea</taxon>
        <taxon>Rhabditida</taxon>
        <taxon>Tylenchina</taxon>
        <taxon>Panagrolaimomorpha</taxon>
        <taxon>Strongyloidoidea</taxon>
        <taxon>Alloionematidae</taxon>
        <taxon>Rhabditophanes</taxon>
    </lineage>
</organism>
<evidence type="ECO:0000313" key="2">
    <source>
        <dbReference type="WBParaSite" id="RSKR_0001063400.1"/>
    </source>
</evidence>
<sequence length="86" mass="9837">MDSNTNLRATERHSQSEQDQREDAFYRGAICMPYGDNFEEWLADSNAYVIGSKKQTFLIGNEENTEEDKDSEDATDAFYKGKNADI</sequence>
<proteinExistence type="predicted"/>
<name>A0AC35UDH1_9BILA</name>
<dbReference type="WBParaSite" id="RSKR_0001063400.1">
    <property type="protein sequence ID" value="RSKR_0001063400.1"/>
    <property type="gene ID" value="RSKR_0001063400"/>
</dbReference>
<reference evidence="2" key="1">
    <citation type="submission" date="2016-11" db="UniProtKB">
        <authorList>
            <consortium name="WormBaseParasite"/>
        </authorList>
    </citation>
    <scope>IDENTIFICATION</scope>
    <source>
        <strain evidence="2">KR3021</strain>
    </source>
</reference>
<accession>A0AC35UDH1</accession>
<protein>
    <submittedName>
        <fullName evidence="2">Retrotransposon protein</fullName>
    </submittedName>
</protein>